<dbReference type="Gene3D" id="3.90.550.10">
    <property type="entry name" value="Spore Coat Polysaccharide Biosynthesis Protein SpsA, Chain A"/>
    <property type="match status" value="1"/>
</dbReference>
<dbReference type="InterPro" id="IPR029044">
    <property type="entry name" value="Nucleotide-diphossugar_trans"/>
</dbReference>
<proteinExistence type="inferred from homology"/>
<evidence type="ECO:0000313" key="5">
    <source>
        <dbReference type="EMBL" id="KRM78179.1"/>
    </source>
</evidence>
<protein>
    <submittedName>
        <fullName evidence="5">Glycosyl transferase family 2</fullName>
    </submittedName>
</protein>
<dbReference type="RefSeq" id="WP_057757728.1">
    <property type="nucleotide sequence ID" value="NZ_AYYK01000025.1"/>
</dbReference>
<dbReference type="AlphaFoldDB" id="A0A0R2BRW0"/>
<dbReference type="PANTHER" id="PTHR43685:SF5">
    <property type="entry name" value="GLYCOSYLTRANSFERASE EPSE-RELATED"/>
    <property type="match status" value="1"/>
</dbReference>
<evidence type="ECO:0000256" key="2">
    <source>
        <dbReference type="ARBA" id="ARBA00022676"/>
    </source>
</evidence>
<name>A0A0R2BRW0_9LACO</name>
<keyword evidence="2" id="KW-0328">Glycosyltransferase</keyword>
<accession>A0A0R2BRW0</accession>
<gene>
    <name evidence="5" type="ORF">FC84_GL001201</name>
</gene>
<dbReference type="STRING" id="1423738.FC84_GL001201"/>
<dbReference type="InterPro" id="IPR001173">
    <property type="entry name" value="Glyco_trans_2-like"/>
</dbReference>
<dbReference type="Pfam" id="PF00535">
    <property type="entry name" value="Glycos_transf_2"/>
    <property type="match status" value="1"/>
</dbReference>
<evidence type="ECO:0000256" key="3">
    <source>
        <dbReference type="ARBA" id="ARBA00022679"/>
    </source>
</evidence>
<reference evidence="5 6" key="1">
    <citation type="journal article" date="2015" name="Genome Announc.">
        <title>Expanding the biotechnology potential of lactobacilli through comparative genomics of 213 strains and associated genera.</title>
        <authorList>
            <person name="Sun Z."/>
            <person name="Harris H.M."/>
            <person name="McCann A."/>
            <person name="Guo C."/>
            <person name="Argimon S."/>
            <person name="Zhang W."/>
            <person name="Yang X."/>
            <person name="Jeffery I.B."/>
            <person name="Cooney J.C."/>
            <person name="Kagawa T.F."/>
            <person name="Liu W."/>
            <person name="Song Y."/>
            <person name="Salvetti E."/>
            <person name="Wrobel A."/>
            <person name="Rasinkangas P."/>
            <person name="Parkhill J."/>
            <person name="Rea M.C."/>
            <person name="O'Sullivan O."/>
            <person name="Ritari J."/>
            <person name="Douillard F.P."/>
            <person name="Paul Ross R."/>
            <person name="Yang R."/>
            <person name="Briner A.E."/>
            <person name="Felis G.E."/>
            <person name="de Vos W.M."/>
            <person name="Barrangou R."/>
            <person name="Klaenhammer T.R."/>
            <person name="Caufield P.W."/>
            <person name="Cui Y."/>
            <person name="Zhang H."/>
            <person name="O'Toole P.W."/>
        </authorList>
    </citation>
    <scope>NUCLEOTIDE SEQUENCE [LARGE SCALE GENOMIC DNA]</scope>
    <source>
        <strain evidence="5 6">DSM 20335</strain>
    </source>
</reference>
<feature type="domain" description="Glycosyltransferase 2-like" evidence="4">
    <location>
        <begin position="6"/>
        <end position="167"/>
    </location>
</feature>
<comment type="caution">
    <text evidence="5">The sequence shown here is derived from an EMBL/GenBank/DDBJ whole genome shotgun (WGS) entry which is preliminary data.</text>
</comment>
<comment type="similarity">
    <text evidence="1">Belongs to the glycosyltransferase 2 family.</text>
</comment>
<dbReference type="PATRIC" id="fig|1423738.3.peg.1217"/>
<keyword evidence="6" id="KW-1185">Reference proteome</keyword>
<dbReference type="GO" id="GO:0016757">
    <property type="term" value="F:glycosyltransferase activity"/>
    <property type="evidence" value="ECO:0007669"/>
    <property type="project" value="UniProtKB-KW"/>
</dbReference>
<dbReference type="Proteomes" id="UP000051813">
    <property type="component" value="Unassembled WGS sequence"/>
</dbReference>
<dbReference type="SUPFAM" id="SSF53448">
    <property type="entry name" value="Nucleotide-diphospho-sugar transferases"/>
    <property type="match status" value="1"/>
</dbReference>
<organism evidence="5 6">
    <name type="scientific">Lapidilactobacillus dextrinicus DSM 20335</name>
    <dbReference type="NCBI Taxonomy" id="1423738"/>
    <lineage>
        <taxon>Bacteria</taxon>
        <taxon>Bacillati</taxon>
        <taxon>Bacillota</taxon>
        <taxon>Bacilli</taxon>
        <taxon>Lactobacillales</taxon>
        <taxon>Lactobacillaceae</taxon>
        <taxon>Lapidilactobacillus</taxon>
    </lineage>
</organism>
<evidence type="ECO:0000259" key="4">
    <source>
        <dbReference type="Pfam" id="PF00535"/>
    </source>
</evidence>
<dbReference type="OrthoDB" id="9815829at2"/>
<dbReference type="PANTHER" id="PTHR43685">
    <property type="entry name" value="GLYCOSYLTRANSFERASE"/>
    <property type="match status" value="1"/>
</dbReference>
<dbReference type="InterPro" id="IPR050834">
    <property type="entry name" value="Glycosyltransf_2"/>
</dbReference>
<sequence length="273" mass="31513">MNTNISVLMSLYKKENPKFLRESLNSILSQTLLPQEIVIILDGPITADLQNVLNDFMLKKPDLFRILPQKSNKGLGISLAIGVNACKNELIARMDTDDIMVTSRLKMQVQQFIDDSNLSICGGNITEFTGSIDNVLGHRNVPETNEEIRYYSRKRNPFNHMSVMFKKSRVIDAGNYLTMNGFEDYYLWARMLKSGNKSYNIPKNLVFARTGTNMYRRRGGWKYLKDGVRGRYYICRAGLSTPVDFIFVESVHIIISLLPNKLRQWFYETKLRN</sequence>
<keyword evidence="3 5" id="KW-0808">Transferase</keyword>
<evidence type="ECO:0000313" key="6">
    <source>
        <dbReference type="Proteomes" id="UP000051813"/>
    </source>
</evidence>
<dbReference type="EMBL" id="AYYK01000025">
    <property type="protein sequence ID" value="KRM78179.1"/>
    <property type="molecule type" value="Genomic_DNA"/>
</dbReference>
<evidence type="ECO:0000256" key="1">
    <source>
        <dbReference type="ARBA" id="ARBA00006739"/>
    </source>
</evidence>